<dbReference type="PANTHER" id="PTHR43060:SF15">
    <property type="entry name" value="3-HYDROXYISOBUTYRATE DEHYDROGENASE-LIKE 1, MITOCHONDRIAL-RELATED"/>
    <property type="match status" value="1"/>
</dbReference>
<evidence type="ECO:0000313" key="7">
    <source>
        <dbReference type="EMBL" id="MEF7616579.1"/>
    </source>
</evidence>
<feature type="active site" evidence="3">
    <location>
        <position position="181"/>
    </location>
</feature>
<sequence length="302" mass="31171">MTDAPPLTPRPRVIGFVGLGLLGLALALRLRAKGFELVGWNREPHRLDALAHAGGSIAATPREVAERADILCLCVLDGNAVRDVVFGPDGLSAAPANGKPILDFSTVDPEETVAIARRAAALGFTWIDAPVSGGPAAAAVGGLTVMVGGEDAAIDRVQHVLDAVASRVTRLGPVGTGQAMKVVNQALVGGTFVLVAEALALARELGLPVEAVPGCLAGGMADSAALQRAWPRMVAEEFDPPTGRAAQMLKDLDAVDRASCAAGLALPMLALARERYRQYVDGGAGEQETVSIARLYGPRRPG</sequence>
<dbReference type="InterPro" id="IPR008927">
    <property type="entry name" value="6-PGluconate_DH-like_C_sf"/>
</dbReference>
<protein>
    <submittedName>
        <fullName evidence="7">NAD(P)-dependent oxidoreductase</fullName>
        <ecNumber evidence="7">1.1.-.-</ecNumber>
    </submittedName>
</protein>
<evidence type="ECO:0000256" key="3">
    <source>
        <dbReference type="PIRSR" id="PIRSR000103-1"/>
    </source>
</evidence>
<keyword evidence="4" id="KW-0812">Transmembrane</keyword>
<reference evidence="7 8" key="1">
    <citation type="submission" date="2024-02" db="EMBL/GenBank/DDBJ databases">
        <title>Genome sequence of Aquincola sp. MAHUQ-54.</title>
        <authorList>
            <person name="Huq M.A."/>
        </authorList>
    </citation>
    <scope>NUCLEOTIDE SEQUENCE [LARGE SCALE GENOMIC DNA]</scope>
    <source>
        <strain evidence="7 8">MAHUQ-54</strain>
    </source>
</reference>
<gene>
    <name evidence="7" type="ORF">V4F39_21875</name>
</gene>
<dbReference type="Pfam" id="PF14833">
    <property type="entry name" value="NAD_binding_11"/>
    <property type="match status" value="1"/>
</dbReference>
<dbReference type="GO" id="GO:0051287">
    <property type="term" value="F:NAD binding"/>
    <property type="evidence" value="ECO:0007669"/>
    <property type="project" value="InterPro"/>
</dbReference>
<dbReference type="Gene3D" id="3.40.50.720">
    <property type="entry name" value="NAD(P)-binding Rossmann-like Domain"/>
    <property type="match status" value="1"/>
</dbReference>
<dbReference type="SUPFAM" id="SSF48179">
    <property type="entry name" value="6-phosphogluconate dehydrogenase C-terminal domain-like"/>
    <property type="match status" value="1"/>
</dbReference>
<dbReference type="EC" id="1.1.-.-" evidence="7"/>
<evidence type="ECO:0000259" key="5">
    <source>
        <dbReference type="Pfam" id="PF03446"/>
    </source>
</evidence>
<dbReference type="Gene3D" id="1.10.1040.10">
    <property type="entry name" value="N-(1-d-carboxylethyl)-l-norvaline Dehydrogenase, domain 2"/>
    <property type="match status" value="1"/>
</dbReference>
<keyword evidence="4" id="KW-1133">Transmembrane helix</keyword>
<evidence type="ECO:0000256" key="4">
    <source>
        <dbReference type="SAM" id="Phobius"/>
    </source>
</evidence>
<dbReference type="RefSeq" id="WP_332292115.1">
    <property type="nucleotide sequence ID" value="NZ_JAZIBG010000048.1"/>
</dbReference>
<organism evidence="7 8">
    <name type="scientific">Aquincola agrisoli</name>
    <dbReference type="NCBI Taxonomy" id="3119538"/>
    <lineage>
        <taxon>Bacteria</taxon>
        <taxon>Pseudomonadati</taxon>
        <taxon>Pseudomonadota</taxon>
        <taxon>Betaproteobacteria</taxon>
        <taxon>Burkholderiales</taxon>
        <taxon>Sphaerotilaceae</taxon>
        <taxon>Aquincola</taxon>
    </lineage>
</organism>
<dbReference type="InterPro" id="IPR015815">
    <property type="entry name" value="HIBADH-related"/>
</dbReference>
<comment type="caution">
    <text evidence="7">The sequence shown here is derived from an EMBL/GenBank/DDBJ whole genome shotgun (WGS) entry which is preliminary data.</text>
</comment>
<evidence type="ECO:0000313" key="8">
    <source>
        <dbReference type="Proteomes" id="UP001336250"/>
    </source>
</evidence>
<dbReference type="InterPro" id="IPR013328">
    <property type="entry name" value="6PGD_dom2"/>
</dbReference>
<keyword evidence="8" id="KW-1185">Reference proteome</keyword>
<keyword evidence="1 7" id="KW-0560">Oxidoreductase</keyword>
<feature type="transmembrane region" description="Helical" evidence="4">
    <location>
        <begin position="12"/>
        <end position="32"/>
    </location>
</feature>
<evidence type="ECO:0000259" key="6">
    <source>
        <dbReference type="Pfam" id="PF14833"/>
    </source>
</evidence>
<dbReference type="Pfam" id="PF03446">
    <property type="entry name" value="NAD_binding_2"/>
    <property type="match status" value="1"/>
</dbReference>
<dbReference type="InterPro" id="IPR006115">
    <property type="entry name" value="6PGDH_NADP-bd"/>
</dbReference>
<dbReference type="InterPro" id="IPR029154">
    <property type="entry name" value="HIBADH-like_NADP-bd"/>
</dbReference>
<dbReference type="InterPro" id="IPR036291">
    <property type="entry name" value="NAD(P)-bd_dom_sf"/>
</dbReference>
<accession>A0AAW9QMD0</accession>
<feature type="domain" description="3-hydroxyisobutyrate dehydrogenase-like NAD-binding" evidence="6">
    <location>
        <begin position="175"/>
        <end position="296"/>
    </location>
</feature>
<dbReference type="SUPFAM" id="SSF51735">
    <property type="entry name" value="NAD(P)-binding Rossmann-fold domains"/>
    <property type="match status" value="1"/>
</dbReference>
<dbReference type="PIRSF" id="PIRSF000103">
    <property type="entry name" value="HIBADH"/>
    <property type="match status" value="1"/>
</dbReference>
<feature type="domain" description="6-phosphogluconate dehydrogenase NADP-binding" evidence="5">
    <location>
        <begin position="14"/>
        <end position="172"/>
    </location>
</feature>
<dbReference type="Proteomes" id="UP001336250">
    <property type="component" value="Unassembled WGS sequence"/>
</dbReference>
<dbReference type="GO" id="GO:0050661">
    <property type="term" value="F:NADP binding"/>
    <property type="evidence" value="ECO:0007669"/>
    <property type="project" value="InterPro"/>
</dbReference>
<proteinExistence type="predicted"/>
<dbReference type="PANTHER" id="PTHR43060">
    <property type="entry name" value="3-HYDROXYISOBUTYRATE DEHYDROGENASE-LIKE 1, MITOCHONDRIAL-RELATED"/>
    <property type="match status" value="1"/>
</dbReference>
<dbReference type="AlphaFoldDB" id="A0AAW9QMD0"/>
<name>A0AAW9QMD0_9BURK</name>
<dbReference type="EMBL" id="JAZIBG010000048">
    <property type="protein sequence ID" value="MEF7616579.1"/>
    <property type="molecule type" value="Genomic_DNA"/>
</dbReference>
<evidence type="ECO:0000256" key="2">
    <source>
        <dbReference type="ARBA" id="ARBA00023027"/>
    </source>
</evidence>
<evidence type="ECO:0000256" key="1">
    <source>
        <dbReference type="ARBA" id="ARBA00023002"/>
    </source>
</evidence>
<dbReference type="GO" id="GO:0016491">
    <property type="term" value="F:oxidoreductase activity"/>
    <property type="evidence" value="ECO:0007669"/>
    <property type="project" value="UniProtKB-KW"/>
</dbReference>
<keyword evidence="2" id="KW-0520">NAD</keyword>
<keyword evidence="4" id="KW-0472">Membrane</keyword>